<keyword evidence="8 10" id="KW-0630">Potassium</keyword>
<dbReference type="InterPro" id="IPR025867">
    <property type="entry name" value="MnmE_helical"/>
</dbReference>
<dbReference type="RefSeq" id="WP_015555965.1">
    <property type="nucleotide sequence ID" value="NC_021038.1"/>
</dbReference>
<feature type="binding site" evidence="10">
    <location>
        <position position="251"/>
    </location>
    <ligand>
        <name>K(+)</name>
        <dbReference type="ChEBI" id="CHEBI:29103"/>
    </ligand>
</feature>
<organism evidence="13 14">
    <name type="scientific">Fretibacterium fastidiosum</name>
    <dbReference type="NCBI Taxonomy" id="651822"/>
    <lineage>
        <taxon>Bacteria</taxon>
        <taxon>Thermotogati</taxon>
        <taxon>Synergistota</taxon>
        <taxon>Synergistia</taxon>
        <taxon>Synergistales</taxon>
        <taxon>Aminobacteriaceae</taxon>
        <taxon>Fretibacterium</taxon>
    </lineage>
</organism>
<comment type="cofactor">
    <cofactor evidence="10">
        <name>K(+)</name>
        <dbReference type="ChEBI" id="CHEBI:29103"/>
    </cofactor>
    <text evidence="10">Binds 1 potassium ion per subunit.</text>
</comment>
<dbReference type="GO" id="GO:0003924">
    <property type="term" value="F:GTPase activity"/>
    <property type="evidence" value="ECO:0007669"/>
    <property type="project" value="UniProtKB-UniRule"/>
</dbReference>
<keyword evidence="3 10" id="KW-0819">tRNA processing</keyword>
<dbReference type="Pfam" id="PF01926">
    <property type="entry name" value="MMR_HSR1"/>
    <property type="match status" value="1"/>
</dbReference>
<keyword evidence="4 10" id="KW-0479">Metal-binding</keyword>
<reference evidence="13 14" key="2">
    <citation type="submission" date="2010-03" db="EMBL/GenBank/DDBJ databases">
        <authorList>
            <person name="Pajon A."/>
        </authorList>
    </citation>
    <scope>NUCLEOTIDE SEQUENCE [LARGE SCALE GENOMIC DNA]</scope>
    <source>
        <strain evidence="13 14">SGP1</strain>
    </source>
</reference>
<feature type="binding site" evidence="10">
    <location>
        <position position="234"/>
    </location>
    <ligand>
        <name>Mg(2+)</name>
        <dbReference type="ChEBI" id="CHEBI:18420"/>
    </ligand>
</feature>
<dbReference type="NCBIfam" id="NF003661">
    <property type="entry name" value="PRK05291.1-3"/>
    <property type="match status" value="1"/>
</dbReference>
<comment type="function">
    <text evidence="10">Exhibits a very high intrinsic GTPase hydrolysis rate. Involved in the addition of a carboxymethylaminomethyl (cmnm) group at the wobble position (U34) of certain tRNAs, forming tRNA-cmnm(5)s(2)U34.</text>
</comment>
<evidence type="ECO:0000256" key="10">
    <source>
        <dbReference type="HAMAP-Rule" id="MF_00379"/>
    </source>
</evidence>
<feature type="binding site" evidence="10">
    <location>
        <position position="456"/>
    </location>
    <ligand>
        <name>(6S)-5-formyl-5,6,7,8-tetrahydrofolate</name>
        <dbReference type="ChEBI" id="CHEBI:57457"/>
    </ligand>
</feature>
<dbReference type="AlphaFoldDB" id="A0AB94IVM3"/>
<dbReference type="PROSITE" id="PS51709">
    <property type="entry name" value="G_TRME"/>
    <property type="match status" value="1"/>
</dbReference>
<evidence type="ECO:0000256" key="6">
    <source>
        <dbReference type="ARBA" id="ARBA00022801"/>
    </source>
</evidence>
<feature type="domain" description="TrmE-type G" evidence="12">
    <location>
        <begin position="220"/>
        <end position="379"/>
    </location>
</feature>
<evidence type="ECO:0000256" key="3">
    <source>
        <dbReference type="ARBA" id="ARBA00022694"/>
    </source>
</evidence>
<dbReference type="Gene3D" id="3.30.1360.120">
    <property type="entry name" value="Probable tRNA modification gtpase trme, domain 1"/>
    <property type="match status" value="1"/>
</dbReference>
<dbReference type="NCBIfam" id="TIGR00231">
    <property type="entry name" value="small_GTP"/>
    <property type="match status" value="1"/>
</dbReference>
<keyword evidence="2 10" id="KW-0963">Cytoplasm</keyword>
<dbReference type="GO" id="GO:0046872">
    <property type="term" value="F:metal ion binding"/>
    <property type="evidence" value="ECO:0007669"/>
    <property type="project" value="UniProtKB-KW"/>
</dbReference>
<evidence type="ECO:0000256" key="1">
    <source>
        <dbReference type="ARBA" id="ARBA00011043"/>
    </source>
</evidence>
<proteinExistence type="inferred from homology"/>
<dbReference type="KEGG" id="sbr:SY1_03190"/>
<dbReference type="InterPro" id="IPR027368">
    <property type="entry name" value="MnmE_dom2"/>
</dbReference>
<feature type="binding site" evidence="10">
    <location>
        <position position="255"/>
    </location>
    <ligand>
        <name>Mg(2+)</name>
        <dbReference type="ChEBI" id="CHEBI:18420"/>
    </ligand>
</feature>
<feature type="binding site" evidence="10">
    <location>
        <position position="249"/>
    </location>
    <ligand>
        <name>K(+)</name>
        <dbReference type="ChEBI" id="CHEBI:29103"/>
    </ligand>
</feature>
<dbReference type="GO" id="GO:0030488">
    <property type="term" value="P:tRNA methylation"/>
    <property type="evidence" value="ECO:0007669"/>
    <property type="project" value="TreeGrafter"/>
</dbReference>
<feature type="binding site" evidence="10">
    <location>
        <begin position="334"/>
        <end position="337"/>
    </location>
    <ligand>
        <name>GTP</name>
        <dbReference type="ChEBI" id="CHEBI:37565"/>
    </ligand>
</feature>
<evidence type="ECO:0000256" key="2">
    <source>
        <dbReference type="ARBA" id="ARBA00022490"/>
    </source>
</evidence>
<keyword evidence="5 10" id="KW-0547">Nucleotide-binding</keyword>
<dbReference type="PANTHER" id="PTHR42714:SF2">
    <property type="entry name" value="TRNA MODIFICATION GTPASE GTPBP3, MITOCHONDRIAL"/>
    <property type="match status" value="1"/>
</dbReference>
<dbReference type="EMBL" id="FP929056">
    <property type="protein sequence ID" value="CBL27818.1"/>
    <property type="molecule type" value="Genomic_DNA"/>
</dbReference>
<dbReference type="CDD" id="cd04164">
    <property type="entry name" value="trmE"/>
    <property type="match status" value="1"/>
</dbReference>
<keyword evidence="14" id="KW-1185">Reference proteome</keyword>
<name>A0AB94IVM3_9BACT</name>
<dbReference type="InterPro" id="IPR006073">
    <property type="entry name" value="GTP-bd"/>
</dbReference>
<sequence length="456" mass="48530">MHAPSDTVAAISTAWGEAGIAVVRVSGSCAVPLARSILRFGPKGFPPPRTMRLAALLDGADNAIDQVLAVHFPGPHSFTGEDVVEVHTHGGTLVAQLCLEGLLRRGARMAEPGEFTRRAFLNGRMDLSQAESVLGIIRSRSEEALRAAARTLSGEFSEFVRQIRDELLTLQGDLEVGLDFPEDAAPAVDPIGLYDALETLRITLRDLEDRCSLGLLLREGIRVVISGRPNVGKSSLLNALLKQSRAIVTAVPGTTRDIIEETVTYRGIPIRLVDTAGLRVPSDEVEASGIERARAALKQADICLWLLDGSAPLEDADRDYIRSLGTRESIIVLNKADKALAVTEDDLRAIVPEGRTLAISAKTGEGLDALKEAIAAIATAGGALDVGLNVTARQLSELRACAEAIAEAQRVLEADMGQDVTAALLGTARKALERTLGIAADDDLLDSIFSRFCVGK</sequence>
<dbReference type="NCBIfam" id="TIGR00450">
    <property type="entry name" value="mnmE_trmE_thdF"/>
    <property type="match status" value="1"/>
</dbReference>
<dbReference type="GO" id="GO:0005737">
    <property type="term" value="C:cytoplasm"/>
    <property type="evidence" value="ECO:0007669"/>
    <property type="project" value="UniProtKB-SubCell"/>
</dbReference>
<dbReference type="InterPro" id="IPR018948">
    <property type="entry name" value="GTP-bd_TrmE_N"/>
</dbReference>
<keyword evidence="7 10" id="KW-0460">Magnesium</keyword>
<dbReference type="Pfam" id="PF10396">
    <property type="entry name" value="TrmE_N"/>
    <property type="match status" value="1"/>
</dbReference>
<evidence type="ECO:0000256" key="8">
    <source>
        <dbReference type="ARBA" id="ARBA00022958"/>
    </source>
</evidence>
<reference evidence="14" key="1">
    <citation type="submission" date="2010-03" db="EMBL/GenBank/DDBJ databases">
        <title>The genome sequence of Synergistetes sp. SGP1.</title>
        <authorList>
            <consortium name="metaHIT consortium -- http://www.metahit.eu/"/>
            <person name="Pajon A."/>
            <person name="Turner K."/>
            <person name="Parkhill J."/>
            <person name="Wade W."/>
            <person name="Vartoukian S."/>
        </authorList>
    </citation>
    <scope>NUCLEOTIDE SEQUENCE [LARGE SCALE GENOMIC DNA]</scope>
    <source>
        <strain evidence="14">SGP1</strain>
    </source>
</reference>
<feature type="binding site" evidence="10">
    <location>
        <position position="85"/>
    </location>
    <ligand>
        <name>(6S)-5-formyl-5,6,7,8-tetrahydrofolate</name>
        <dbReference type="ChEBI" id="CHEBI:57457"/>
    </ligand>
</feature>
<dbReference type="GO" id="GO:0002098">
    <property type="term" value="P:tRNA wobble uridine modification"/>
    <property type="evidence" value="ECO:0007669"/>
    <property type="project" value="TreeGrafter"/>
</dbReference>
<feature type="binding site" evidence="10">
    <location>
        <begin position="274"/>
        <end position="277"/>
    </location>
    <ligand>
        <name>GTP</name>
        <dbReference type="ChEBI" id="CHEBI:37565"/>
    </ligand>
</feature>
<feature type="binding site" evidence="10">
    <location>
        <begin position="249"/>
        <end position="255"/>
    </location>
    <ligand>
        <name>GTP</name>
        <dbReference type="ChEBI" id="CHEBI:37565"/>
    </ligand>
</feature>
<evidence type="ECO:0000313" key="14">
    <source>
        <dbReference type="Proteomes" id="UP000008957"/>
    </source>
</evidence>
<evidence type="ECO:0000256" key="4">
    <source>
        <dbReference type="ARBA" id="ARBA00022723"/>
    </source>
</evidence>
<dbReference type="InterPro" id="IPR005225">
    <property type="entry name" value="Small_GTP-bd"/>
</dbReference>
<evidence type="ECO:0000256" key="9">
    <source>
        <dbReference type="ARBA" id="ARBA00023134"/>
    </source>
</evidence>
<dbReference type="Proteomes" id="UP000008957">
    <property type="component" value="Chromosome"/>
</dbReference>
<dbReference type="Pfam" id="PF12631">
    <property type="entry name" value="MnmE_helical"/>
    <property type="match status" value="1"/>
</dbReference>
<dbReference type="Gene3D" id="3.40.50.300">
    <property type="entry name" value="P-loop containing nucleotide triphosphate hydrolases"/>
    <property type="match status" value="1"/>
</dbReference>
<dbReference type="PANTHER" id="PTHR42714">
    <property type="entry name" value="TRNA MODIFICATION GTPASE GTPBP3"/>
    <property type="match status" value="1"/>
</dbReference>
<evidence type="ECO:0000256" key="11">
    <source>
        <dbReference type="RuleBase" id="RU003313"/>
    </source>
</evidence>
<dbReference type="Gene3D" id="1.20.120.430">
    <property type="entry name" value="tRNA modification GTPase MnmE domain 2"/>
    <property type="match status" value="1"/>
</dbReference>
<dbReference type="GO" id="GO:0005525">
    <property type="term" value="F:GTP binding"/>
    <property type="evidence" value="ECO:0007669"/>
    <property type="project" value="UniProtKB-UniRule"/>
</dbReference>
<dbReference type="HAMAP" id="MF_00379">
    <property type="entry name" value="GTPase_MnmE"/>
    <property type="match status" value="1"/>
</dbReference>
<dbReference type="InterPro" id="IPR031168">
    <property type="entry name" value="G_TrmE"/>
</dbReference>
<keyword evidence="6 10" id="KW-0378">Hydrolase</keyword>
<feature type="binding site" evidence="10">
    <location>
        <position position="230"/>
    </location>
    <ligand>
        <name>K(+)</name>
        <dbReference type="ChEBI" id="CHEBI:29103"/>
    </ligand>
</feature>
<dbReference type="InterPro" id="IPR004520">
    <property type="entry name" value="GTPase_MnmE"/>
</dbReference>
<protein>
    <recommendedName>
        <fullName evidence="10">tRNA modification GTPase MnmE</fullName>
        <ecNumber evidence="10">3.6.-.-</ecNumber>
    </recommendedName>
</protein>
<gene>
    <name evidence="10" type="primary">mnmE</name>
    <name evidence="10" type="synonym">trmE</name>
    <name evidence="13" type="ORF">SY1_03190</name>
</gene>
<keyword evidence="9 10" id="KW-0342">GTP-binding</keyword>
<comment type="subunit">
    <text evidence="10">Homodimer. Heterotetramer of two MnmE and two MnmG subunits.</text>
</comment>
<dbReference type="InterPro" id="IPR027417">
    <property type="entry name" value="P-loop_NTPase"/>
</dbReference>
<dbReference type="FunFam" id="3.40.50.300:FF:001376">
    <property type="entry name" value="tRNA modification GTPase MnmE"/>
    <property type="match status" value="1"/>
</dbReference>
<feature type="binding site" evidence="10">
    <location>
        <begin position="230"/>
        <end position="235"/>
    </location>
    <ligand>
        <name>GTP</name>
        <dbReference type="ChEBI" id="CHEBI:37565"/>
    </ligand>
</feature>
<dbReference type="EC" id="3.6.-.-" evidence="10"/>
<feature type="binding site" evidence="10">
    <location>
        <position position="254"/>
    </location>
    <ligand>
        <name>K(+)</name>
        <dbReference type="ChEBI" id="CHEBI:29103"/>
    </ligand>
</feature>
<accession>A0AB94IVM3</accession>
<evidence type="ECO:0000259" key="12">
    <source>
        <dbReference type="PROSITE" id="PS51709"/>
    </source>
</evidence>
<dbReference type="CDD" id="cd14858">
    <property type="entry name" value="TrmE_N"/>
    <property type="match status" value="1"/>
</dbReference>
<evidence type="ECO:0000256" key="5">
    <source>
        <dbReference type="ARBA" id="ARBA00022741"/>
    </source>
</evidence>
<comment type="caution">
    <text evidence="10">Lacks conserved residue(s) required for the propagation of feature annotation.</text>
</comment>
<dbReference type="SUPFAM" id="SSF52540">
    <property type="entry name" value="P-loop containing nucleoside triphosphate hydrolases"/>
    <property type="match status" value="1"/>
</dbReference>
<evidence type="ECO:0000256" key="7">
    <source>
        <dbReference type="ARBA" id="ARBA00022842"/>
    </source>
</evidence>
<dbReference type="InterPro" id="IPR027266">
    <property type="entry name" value="TrmE/GcvT-like"/>
</dbReference>
<feature type="binding site" evidence="10">
    <location>
        <position position="24"/>
    </location>
    <ligand>
        <name>(6S)-5-formyl-5,6,7,8-tetrahydrofolate</name>
        <dbReference type="ChEBI" id="CHEBI:57457"/>
    </ligand>
</feature>
<comment type="subcellular location">
    <subcellularLocation>
        <location evidence="10">Cytoplasm</location>
    </subcellularLocation>
</comment>
<evidence type="ECO:0000313" key="13">
    <source>
        <dbReference type="EMBL" id="CBL27818.1"/>
    </source>
</evidence>
<comment type="similarity">
    <text evidence="1 10 11">Belongs to the TRAFAC class TrmE-Era-EngA-EngB-Septin-like GTPase superfamily. TrmE GTPase family.</text>
</comment>
<feature type="binding site" evidence="10">
    <location>
        <position position="124"/>
    </location>
    <ligand>
        <name>(6S)-5-formyl-5,6,7,8-tetrahydrofolate</name>
        <dbReference type="ChEBI" id="CHEBI:57457"/>
    </ligand>
</feature>